<feature type="non-terminal residue" evidence="4">
    <location>
        <position position="170"/>
    </location>
</feature>
<dbReference type="InterPro" id="IPR017441">
    <property type="entry name" value="Protein_kinase_ATP_BS"/>
</dbReference>
<dbReference type="InterPro" id="IPR011009">
    <property type="entry name" value="Kinase-like_dom_sf"/>
</dbReference>
<sequence>MPQISKVNQDVKRQDKKGTVGGEQLLGTPSVLSATNKSTASRSRYRSIYAELLDRLRKEFYKRWDSKSISSNTGLDDLIPLKTLGTGSFGRVKSHHEIYTELLDKMKEEYLQRWETTYISSNNGIQEFVRVKTVGLGAFGNVLLVRRKEKGGDAYYAMKVIDKTSLTVIK</sequence>
<feature type="compositionally biased region" description="Basic and acidic residues" evidence="2">
    <location>
        <begin position="9"/>
        <end position="18"/>
    </location>
</feature>
<dbReference type="Gene3D" id="3.30.200.20">
    <property type="entry name" value="Phosphorylase Kinase, domain 1"/>
    <property type="match status" value="1"/>
</dbReference>
<gene>
    <name evidence="4" type="ORF">NQ317_005209</name>
</gene>
<accession>A0ABQ9JRT4</accession>
<keyword evidence="5" id="KW-1185">Reference proteome</keyword>
<name>A0ABQ9JRT4_9CUCU</name>
<evidence type="ECO:0000313" key="5">
    <source>
        <dbReference type="Proteomes" id="UP001162164"/>
    </source>
</evidence>
<evidence type="ECO:0000256" key="1">
    <source>
        <dbReference type="PROSITE-ProRule" id="PRU10141"/>
    </source>
</evidence>
<dbReference type="PROSITE" id="PS00107">
    <property type="entry name" value="PROTEIN_KINASE_ATP"/>
    <property type="match status" value="1"/>
</dbReference>
<comment type="caution">
    <text evidence="4">The sequence shown here is derived from an EMBL/GenBank/DDBJ whole genome shotgun (WGS) entry which is preliminary data.</text>
</comment>
<feature type="domain" description="Protein kinase" evidence="3">
    <location>
        <begin position="128"/>
        <end position="170"/>
    </location>
</feature>
<dbReference type="Proteomes" id="UP001162164">
    <property type="component" value="Unassembled WGS sequence"/>
</dbReference>
<proteinExistence type="predicted"/>
<feature type="region of interest" description="Disordered" evidence="2">
    <location>
        <begin position="1"/>
        <end position="26"/>
    </location>
</feature>
<dbReference type="InterPro" id="IPR000719">
    <property type="entry name" value="Prot_kinase_dom"/>
</dbReference>
<feature type="binding site" evidence="1">
    <location>
        <position position="159"/>
    </location>
    <ligand>
        <name>ATP</name>
        <dbReference type="ChEBI" id="CHEBI:30616"/>
    </ligand>
</feature>
<organism evidence="4 5">
    <name type="scientific">Molorchus minor</name>
    <dbReference type="NCBI Taxonomy" id="1323400"/>
    <lineage>
        <taxon>Eukaryota</taxon>
        <taxon>Metazoa</taxon>
        <taxon>Ecdysozoa</taxon>
        <taxon>Arthropoda</taxon>
        <taxon>Hexapoda</taxon>
        <taxon>Insecta</taxon>
        <taxon>Pterygota</taxon>
        <taxon>Neoptera</taxon>
        <taxon>Endopterygota</taxon>
        <taxon>Coleoptera</taxon>
        <taxon>Polyphaga</taxon>
        <taxon>Cucujiformia</taxon>
        <taxon>Chrysomeloidea</taxon>
        <taxon>Cerambycidae</taxon>
        <taxon>Lamiinae</taxon>
        <taxon>Monochamini</taxon>
        <taxon>Molorchus</taxon>
    </lineage>
</organism>
<dbReference type="EMBL" id="JAPWTJ010000268">
    <property type="protein sequence ID" value="KAJ8980289.1"/>
    <property type="molecule type" value="Genomic_DNA"/>
</dbReference>
<dbReference type="PROSITE" id="PS50011">
    <property type="entry name" value="PROTEIN_KINASE_DOM"/>
    <property type="match status" value="1"/>
</dbReference>
<dbReference type="SUPFAM" id="SSF56112">
    <property type="entry name" value="Protein kinase-like (PK-like)"/>
    <property type="match status" value="1"/>
</dbReference>
<keyword evidence="1" id="KW-0547">Nucleotide-binding</keyword>
<reference evidence="4" key="1">
    <citation type="journal article" date="2023" name="Insect Mol. Biol.">
        <title>Genome sequencing provides insights into the evolution of gene families encoding plant cell wall-degrading enzymes in longhorned beetles.</title>
        <authorList>
            <person name="Shin N.R."/>
            <person name="Okamura Y."/>
            <person name="Kirsch R."/>
            <person name="Pauchet Y."/>
        </authorList>
    </citation>
    <scope>NUCLEOTIDE SEQUENCE</scope>
    <source>
        <strain evidence="4">MMC_N1</strain>
    </source>
</reference>
<protein>
    <recommendedName>
        <fullName evidence="3">Protein kinase domain-containing protein</fullName>
    </recommendedName>
</protein>
<keyword evidence="1" id="KW-0067">ATP-binding</keyword>
<evidence type="ECO:0000256" key="2">
    <source>
        <dbReference type="SAM" id="MobiDB-lite"/>
    </source>
</evidence>
<evidence type="ECO:0000313" key="4">
    <source>
        <dbReference type="EMBL" id="KAJ8980289.1"/>
    </source>
</evidence>
<evidence type="ECO:0000259" key="3">
    <source>
        <dbReference type="PROSITE" id="PS50011"/>
    </source>
</evidence>